<feature type="domain" description="Outer membrane protein beta-barrel" evidence="3">
    <location>
        <begin position="11"/>
        <end position="175"/>
    </location>
</feature>
<dbReference type="Proteomes" id="UP001238179">
    <property type="component" value="Chromosome"/>
</dbReference>
<reference evidence="5" key="1">
    <citation type="journal article" date="2023" name="Int. J. Syst. Evol. Microbiol.">
        <title>Mesoterricola silvestris gen. nov., sp. nov., Mesoterricola sediminis sp. nov., Geothrix oryzae sp. nov., Geothrix edaphica sp. nov., Geothrix rubra sp. nov., and Geothrix limicola sp. nov., six novel members of Acidobacteriota isolated from soils.</title>
        <authorList>
            <person name="Itoh H."/>
            <person name="Sugisawa Y."/>
            <person name="Mise K."/>
            <person name="Xu Z."/>
            <person name="Kuniyasu M."/>
            <person name="Ushijima N."/>
            <person name="Kawano K."/>
            <person name="Kobayashi E."/>
            <person name="Shiratori Y."/>
            <person name="Masuda Y."/>
            <person name="Senoo K."/>
        </authorList>
    </citation>
    <scope>NUCLEOTIDE SEQUENCE [LARGE SCALE GENOMIC DNA]</scope>
    <source>
        <strain evidence="5">W79</strain>
    </source>
</reference>
<dbReference type="InterPro" id="IPR027385">
    <property type="entry name" value="Beta-barrel_OMP"/>
</dbReference>
<dbReference type="AlphaFoldDB" id="A0AA48GMX4"/>
<gene>
    <name evidence="4" type="ORF">METEAL_35410</name>
</gene>
<evidence type="ECO:0000313" key="4">
    <source>
        <dbReference type="EMBL" id="BDU74367.1"/>
    </source>
</evidence>
<evidence type="ECO:0000256" key="1">
    <source>
        <dbReference type="ARBA" id="ARBA00022729"/>
    </source>
</evidence>
<evidence type="ECO:0000259" key="3">
    <source>
        <dbReference type="Pfam" id="PF13505"/>
    </source>
</evidence>
<dbReference type="InterPro" id="IPR011250">
    <property type="entry name" value="OMP/PagP_B-barrel"/>
</dbReference>
<evidence type="ECO:0000313" key="5">
    <source>
        <dbReference type="Proteomes" id="UP001238179"/>
    </source>
</evidence>
<dbReference type="EMBL" id="AP027080">
    <property type="protein sequence ID" value="BDU74367.1"/>
    <property type="molecule type" value="Genomic_DNA"/>
</dbReference>
<feature type="signal peptide" evidence="2">
    <location>
        <begin position="1"/>
        <end position="23"/>
    </location>
</feature>
<feature type="chain" id="PRO_5041456817" description="Outer membrane protein beta-barrel domain-containing protein" evidence="2">
    <location>
        <begin position="24"/>
        <end position="175"/>
    </location>
</feature>
<name>A0AA48GMX4_9BACT</name>
<accession>A0AA48GMX4</accession>
<protein>
    <recommendedName>
        <fullName evidence="3">Outer membrane protein beta-barrel domain-containing protein</fullName>
    </recommendedName>
</protein>
<dbReference type="Gene3D" id="2.40.160.20">
    <property type="match status" value="1"/>
</dbReference>
<proteinExistence type="predicted"/>
<dbReference type="Pfam" id="PF13505">
    <property type="entry name" value="OMP_b-brl"/>
    <property type="match status" value="1"/>
</dbReference>
<keyword evidence="1 2" id="KW-0732">Signal</keyword>
<dbReference type="KEGG" id="msil:METEAL_35410"/>
<keyword evidence="5" id="KW-1185">Reference proteome</keyword>
<dbReference type="RefSeq" id="WP_316413042.1">
    <property type="nucleotide sequence ID" value="NZ_AP027080.1"/>
</dbReference>
<evidence type="ECO:0000256" key="2">
    <source>
        <dbReference type="SAM" id="SignalP"/>
    </source>
</evidence>
<dbReference type="SUPFAM" id="SSF56925">
    <property type="entry name" value="OMPA-like"/>
    <property type="match status" value="1"/>
</dbReference>
<sequence length="175" mass="18675">MNPSIPRLARLGLLCAAATVLCAEAPRLGLTAGAAWPTGTTRDQLTDRAGYAVGAFADWEQRPGHALRLALDGNFHPRSTGGGPAGRAQSQALTLNYVFKPRAEFQGFYIVLGAGGMNAQRRVDDGLRETGVKLAWNAGFGVDIDENWGLLARYHSLSVEGHTFGTVSAGLTYRF</sequence>
<organism evidence="4 5">
    <name type="scientific">Mesoterricola silvestris</name>
    <dbReference type="NCBI Taxonomy" id="2927979"/>
    <lineage>
        <taxon>Bacteria</taxon>
        <taxon>Pseudomonadati</taxon>
        <taxon>Acidobacteriota</taxon>
        <taxon>Holophagae</taxon>
        <taxon>Holophagales</taxon>
        <taxon>Holophagaceae</taxon>
        <taxon>Mesoterricola</taxon>
    </lineage>
</organism>